<evidence type="ECO:0000313" key="3">
    <source>
        <dbReference type="Proteomes" id="UP000055024"/>
    </source>
</evidence>
<sequence>MAELLPDPRQLPCEQFPVKAVVVLILVRLVHVVFDTHAYSDIANNKLCWILVVVLADDKCKAARNVKLTRYYLMSSATLYHYIKKAVVSQKVSGLLFGPLVWIVISYMFVVCSTRSPYATVICGYATSPAWGKSSNIRT</sequence>
<feature type="transmembrane region" description="Helical" evidence="1">
    <location>
        <begin position="92"/>
        <end position="110"/>
    </location>
</feature>
<keyword evidence="1" id="KW-0812">Transmembrane</keyword>
<organism evidence="2 3">
    <name type="scientific">Trichinella zimbabwensis</name>
    <dbReference type="NCBI Taxonomy" id="268475"/>
    <lineage>
        <taxon>Eukaryota</taxon>
        <taxon>Metazoa</taxon>
        <taxon>Ecdysozoa</taxon>
        <taxon>Nematoda</taxon>
        <taxon>Enoplea</taxon>
        <taxon>Dorylaimia</taxon>
        <taxon>Trichinellida</taxon>
        <taxon>Trichinellidae</taxon>
        <taxon>Trichinella</taxon>
    </lineage>
</organism>
<name>A0A0V1H315_9BILA</name>
<gene>
    <name evidence="2" type="ORF">T11_3538</name>
</gene>
<keyword evidence="3" id="KW-1185">Reference proteome</keyword>
<dbReference type="EMBL" id="JYDP01000157">
    <property type="protein sequence ID" value="KRZ04719.1"/>
    <property type="molecule type" value="Genomic_DNA"/>
</dbReference>
<reference evidence="2 3" key="1">
    <citation type="submission" date="2015-01" db="EMBL/GenBank/DDBJ databases">
        <title>Evolution of Trichinella species and genotypes.</title>
        <authorList>
            <person name="Korhonen P.K."/>
            <person name="Edoardo P."/>
            <person name="Giuseppe L.R."/>
            <person name="Gasser R.B."/>
        </authorList>
    </citation>
    <scope>NUCLEOTIDE SEQUENCE [LARGE SCALE GENOMIC DNA]</scope>
    <source>
        <strain evidence="2">ISS1029</strain>
    </source>
</reference>
<keyword evidence="1" id="KW-1133">Transmembrane helix</keyword>
<keyword evidence="1" id="KW-0472">Membrane</keyword>
<protein>
    <submittedName>
        <fullName evidence="2">Uncharacterized protein</fullName>
    </submittedName>
</protein>
<accession>A0A0V1H315</accession>
<evidence type="ECO:0000256" key="1">
    <source>
        <dbReference type="SAM" id="Phobius"/>
    </source>
</evidence>
<dbReference type="Proteomes" id="UP000055024">
    <property type="component" value="Unassembled WGS sequence"/>
</dbReference>
<dbReference type="AlphaFoldDB" id="A0A0V1H315"/>
<proteinExistence type="predicted"/>
<evidence type="ECO:0000313" key="2">
    <source>
        <dbReference type="EMBL" id="KRZ04719.1"/>
    </source>
</evidence>
<comment type="caution">
    <text evidence="2">The sequence shown here is derived from an EMBL/GenBank/DDBJ whole genome shotgun (WGS) entry which is preliminary data.</text>
</comment>